<dbReference type="EMBL" id="OA565718">
    <property type="protein sequence ID" value="CAD7197581.1"/>
    <property type="molecule type" value="Genomic_DNA"/>
</dbReference>
<gene>
    <name evidence="1" type="ORF">TDIB3V08_LOCUS3884</name>
</gene>
<sequence>MNVISKQFLLQYHLVGRELAAIDDNWLEEDHITHRYNVASILVNPIQAATIVWPTPQRIAYNGVILKLDARHTSPVLYSSSPSLQTCPSATLLQSSTLPVHLSRLVPQPHVSSPLVFLSISPDLFLSHTSPVLYSSCPSLQTCSSATLLKSSTLPVHLSRLVPQPHVSSPLLFLSNSPDLFLSITLVSSPLLFLSISPDLFLSHTSPVLYSSCPSLLTCSSATLLKSSTLPVHLSRLVPRPHVSNPLLFLSISPDLSLSHVSPVRFFSFHVLLLVLGGGGIDNMMLILSTSLPIQDMTLLTKQDVGFEEADQANVELEEVNPHLRGGRVENHLGKTTPSSADRDLNLDLPVLSSQAQHEERVSRLRHRGGFLAPSEPLNLVKILALLNTRLSALGSISEECVHSQILETNWGLHTQLQESSVAFWPMYHDVLSLWSALARVSNADQGLPSLPSWMKQHLNSMIYFLAFWLVTRLVHPTEIRTLISPSSAVELNTTSALANYATEAVSKLDANGLKVLFEKGNAIILEGNIFVAAATRSGNVYTMSLTPHERVCAGIASSIVATSDLWHKRLGHIGKPGLVHLNGLGWIQLVLSPVRADKTRELPMLVGRGEGVRAITGNIIKYCDSASDVKADFNLIQTYCFNENLEDWGIKRRTSRSQFKNSGHYAKEAISLNGIVNYEDIENEHSVKDKEDSCKLSSVSSFSLWNAGNTNIPVHNGAFASEIRATKFSSTPGLEAKTAKIVMTRAKDADACARYIK</sequence>
<protein>
    <recommendedName>
        <fullName evidence="2">GAG-pre-integrase domain-containing protein</fullName>
    </recommendedName>
</protein>
<accession>A0A7R8VFP2</accession>
<name>A0A7R8VFP2_TIMDO</name>
<evidence type="ECO:0008006" key="2">
    <source>
        <dbReference type="Google" id="ProtNLM"/>
    </source>
</evidence>
<dbReference type="AlphaFoldDB" id="A0A7R8VFP2"/>
<reference evidence="1" key="1">
    <citation type="submission" date="2020-11" db="EMBL/GenBank/DDBJ databases">
        <authorList>
            <person name="Tran Van P."/>
        </authorList>
    </citation>
    <scope>NUCLEOTIDE SEQUENCE</scope>
</reference>
<evidence type="ECO:0000313" key="1">
    <source>
        <dbReference type="EMBL" id="CAD7197581.1"/>
    </source>
</evidence>
<organism evidence="1">
    <name type="scientific">Timema douglasi</name>
    <name type="common">Walking stick</name>
    <dbReference type="NCBI Taxonomy" id="61478"/>
    <lineage>
        <taxon>Eukaryota</taxon>
        <taxon>Metazoa</taxon>
        <taxon>Ecdysozoa</taxon>
        <taxon>Arthropoda</taxon>
        <taxon>Hexapoda</taxon>
        <taxon>Insecta</taxon>
        <taxon>Pterygota</taxon>
        <taxon>Neoptera</taxon>
        <taxon>Polyneoptera</taxon>
        <taxon>Phasmatodea</taxon>
        <taxon>Timematodea</taxon>
        <taxon>Timematoidea</taxon>
        <taxon>Timematidae</taxon>
        <taxon>Timema</taxon>
    </lineage>
</organism>
<proteinExistence type="predicted"/>